<accession>A0ABM8VPS4</accession>
<evidence type="ECO:0000313" key="3">
    <source>
        <dbReference type="Proteomes" id="UP000730618"/>
    </source>
</evidence>
<protein>
    <submittedName>
        <fullName evidence="2">Uncharacterized protein</fullName>
    </submittedName>
</protein>
<proteinExistence type="predicted"/>
<comment type="caution">
    <text evidence="2">The sequence shown here is derived from an EMBL/GenBank/DDBJ whole genome shotgun (WGS) entry which is preliminary data.</text>
</comment>
<feature type="transmembrane region" description="Helical" evidence="1">
    <location>
        <begin position="68"/>
        <end position="93"/>
    </location>
</feature>
<keyword evidence="1" id="KW-0812">Transmembrane</keyword>
<sequence length="94" mass="10757">MTMLKDSEHIATIRSLHAEIWERLQHCEEQEAEAFLRRSLSEISGEAPFRTLRSFPDTLRELLTIRGVVFAVLAGVSFAALFAVFFVYAALWIE</sequence>
<dbReference type="Proteomes" id="UP000730618">
    <property type="component" value="Unassembled WGS sequence"/>
</dbReference>
<dbReference type="EMBL" id="CAJVCE010000019">
    <property type="protein sequence ID" value="CAG7653270.1"/>
    <property type="molecule type" value="Genomic_DNA"/>
</dbReference>
<evidence type="ECO:0000256" key="1">
    <source>
        <dbReference type="SAM" id="Phobius"/>
    </source>
</evidence>
<gene>
    <name evidence="2" type="ORF">PAECIP111802_05445</name>
</gene>
<dbReference type="RefSeq" id="WP_218101654.1">
    <property type="nucleotide sequence ID" value="NZ_CAJVCE010000019.1"/>
</dbReference>
<name>A0ABM8VPS4_9BACL</name>
<reference evidence="2 3" key="1">
    <citation type="submission" date="2021-06" db="EMBL/GenBank/DDBJ databases">
        <authorList>
            <person name="Criscuolo A."/>
        </authorList>
    </citation>
    <scope>NUCLEOTIDE SEQUENCE [LARGE SCALE GENOMIC DNA]</scope>
    <source>
        <strain evidence="3">CIP 111802</strain>
    </source>
</reference>
<evidence type="ECO:0000313" key="2">
    <source>
        <dbReference type="EMBL" id="CAG7653270.1"/>
    </source>
</evidence>
<keyword evidence="1" id="KW-1133">Transmembrane helix</keyword>
<organism evidence="2 3">
    <name type="scientific">Paenibacillus allorhizosphaerae</name>
    <dbReference type="NCBI Taxonomy" id="2849866"/>
    <lineage>
        <taxon>Bacteria</taxon>
        <taxon>Bacillati</taxon>
        <taxon>Bacillota</taxon>
        <taxon>Bacilli</taxon>
        <taxon>Bacillales</taxon>
        <taxon>Paenibacillaceae</taxon>
        <taxon>Paenibacillus</taxon>
    </lineage>
</organism>
<keyword evidence="1" id="KW-0472">Membrane</keyword>
<keyword evidence="3" id="KW-1185">Reference proteome</keyword>